<protein>
    <submittedName>
        <fullName evidence="2">Uncharacterized protein</fullName>
    </submittedName>
</protein>
<feature type="region of interest" description="Disordered" evidence="1">
    <location>
        <begin position="1"/>
        <end position="73"/>
    </location>
</feature>
<organism evidence="2">
    <name type="scientific">viral metagenome</name>
    <dbReference type="NCBI Taxonomy" id="1070528"/>
    <lineage>
        <taxon>unclassified sequences</taxon>
        <taxon>metagenomes</taxon>
        <taxon>organismal metagenomes</taxon>
    </lineage>
</organism>
<name>A0A6C0IEJ1_9ZZZZ</name>
<sequence>MPPPYPAHHSSLFSRTDQFIGVPKSNTSSLFHEKPLDQRNITKNNNNYTPKGGKRRMSRRSNKKSRKSRKSRK</sequence>
<dbReference type="AlphaFoldDB" id="A0A6C0IEJ1"/>
<accession>A0A6C0IEJ1</accession>
<feature type="compositionally biased region" description="Polar residues" evidence="1">
    <location>
        <begin position="39"/>
        <end position="49"/>
    </location>
</feature>
<reference evidence="2" key="1">
    <citation type="journal article" date="2020" name="Nature">
        <title>Giant virus diversity and host interactions through global metagenomics.</title>
        <authorList>
            <person name="Schulz F."/>
            <person name="Roux S."/>
            <person name="Paez-Espino D."/>
            <person name="Jungbluth S."/>
            <person name="Walsh D.A."/>
            <person name="Denef V.J."/>
            <person name="McMahon K.D."/>
            <person name="Konstantinidis K.T."/>
            <person name="Eloe-Fadrosh E.A."/>
            <person name="Kyrpides N.C."/>
            <person name="Woyke T."/>
        </authorList>
    </citation>
    <scope>NUCLEOTIDE SEQUENCE</scope>
    <source>
        <strain evidence="2">GVMAG-M-3300023184-77</strain>
    </source>
</reference>
<feature type="compositionally biased region" description="Basic residues" evidence="1">
    <location>
        <begin position="52"/>
        <end position="73"/>
    </location>
</feature>
<proteinExistence type="predicted"/>
<evidence type="ECO:0000313" key="2">
    <source>
        <dbReference type="EMBL" id="QHT91551.1"/>
    </source>
</evidence>
<dbReference type="EMBL" id="MN740165">
    <property type="protein sequence ID" value="QHT91551.1"/>
    <property type="molecule type" value="Genomic_DNA"/>
</dbReference>
<evidence type="ECO:0000256" key="1">
    <source>
        <dbReference type="SAM" id="MobiDB-lite"/>
    </source>
</evidence>